<dbReference type="EMBL" id="MDCO01000006">
    <property type="protein sequence ID" value="OEJ15351.1"/>
    <property type="molecule type" value="Genomic_DNA"/>
</dbReference>
<dbReference type="Proteomes" id="UP000095247">
    <property type="component" value="Unassembled WGS sequence"/>
</dbReference>
<protein>
    <submittedName>
        <fullName evidence="1">Uncharacterized protein</fullName>
    </submittedName>
</protein>
<organism evidence="1 2">
    <name type="scientific">Brachyspira hampsonii</name>
    <dbReference type="NCBI Taxonomy" id="1287055"/>
    <lineage>
        <taxon>Bacteria</taxon>
        <taxon>Pseudomonadati</taxon>
        <taxon>Spirochaetota</taxon>
        <taxon>Spirochaetia</taxon>
        <taxon>Brachyspirales</taxon>
        <taxon>Brachyspiraceae</taxon>
        <taxon>Brachyspira</taxon>
    </lineage>
</organism>
<name>A0A1E5NGR3_9SPIR</name>
<accession>A0A1E5NGR3</accession>
<reference evidence="1 2" key="1">
    <citation type="submission" date="2016-08" db="EMBL/GenBank/DDBJ databases">
        <title>Characterization and recognition of Brachyspira hampsonii sp. nov., a novel intestinal spirochete that is pathogenic to pigs.</title>
        <authorList>
            <person name="Mirajkar N."/>
            <person name="La T."/>
            <person name="Phillips N."/>
            <person name="Hampson D."/>
            <person name="Gebhart C."/>
        </authorList>
    </citation>
    <scope>NUCLEOTIDE SEQUENCE [LARGE SCALE GENOMIC DNA]</scope>
    <source>
        <strain evidence="1 2">P280/1</strain>
    </source>
</reference>
<gene>
    <name evidence="1" type="ORF">BFL38_13740</name>
</gene>
<comment type="caution">
    <text evidence="1">The sequence shown here is derived from an EMBL/GenBank/DDBJ whole genome shotgun (WGS) entry which is preliminary data.</text>
</comment>
<dbReference type="RefSeq" id="WP_069725903.1">
    <property type="nucleotide sequence ID" value="NZ_MDCO01000006.1"/>
</dbReference>
<dbReference type="AlphaFoldDB" id="A0A1E5NGR3"/>
<evidence type="ECO:0000313" key="2">
    <source>
        <dbReference type="Proteomes" id="UP000095247"/>
    </source>
</evidence>
<proteinExistence type="predicted"/>
<sequence>MGIFKKLFEKFDGVIISDNLADFDSNNDVEYDKKKREKLEFLRSEREYYKIELEKEKNKPKKSLIRIWDLECKLGEIEDLIIKELKK</sequence>
<evidence type="ECO:0000313" key="1">
    <source>
        <dbReference type="EMBL" id="OEJ15351.1"/>
    </source>
</evidence>